<keyword evidence="4 7" id="KW-0378">Hydrolase</keyword>
<dbReference type="PANTHER" id="PTHR42715:SF10">
    <property type="entry name" value="BETA-GLUCOSIDASE"/>
    <property type="match status" value="1"/>
</dbReference>
<dbReference type="InterPro" id="IPR050288">
    <property type="entry name" value="Cellulose_deg_GH3"/>
</dbReference>
<reference evidence="11 12" key="1">
    <citation type="submission" date="2016-02" db="EMBL/GenBank/DDBJ databases">
        <title>Genome analysis of coral dinoflagellate symbionts highlights evolutionary adaptations to a symbiotic lifestyle.</title>
        <authorList>
            <person name="Aranda M."/>
            <person name="Li Y."/>
            <person name="Liew Y.J."/>
            <person name="Baumgarten S."/>
            <person name="Simakov O."/>
            <person name="Wilson M."/>
            <person name="Piel J."/>
            <person name="Ashoor H."/>
            <person name="Bougouffa S."/>
            <person name="Bajic V.B."/>
            <person name="Ryu T."/>
            <person name="Ravasi T."/>
            <person name="Bayer T."/>
            <person name="Micklem G."/>
            <person name="Kim H."/>
            <person name="Bhak J."/>
            <person name="Lajeunesse T.C."/>
            <person name="Voolstra C.R."/>
        </authorList>
    </citation>
    <scope>NUCLEOTIDE SEQUENCE [LARGE SCALE GENOMIC DNA]</scope>
    <source>
        <strain evidence="11 12">CCMP2467</strain>
    </source>
</reference>
<evidence type="ECO:0000256" key="3">
    <source>
        <dbReference type="ARBA" id="ARBA00012744"/>
    </source>
</evidence>
<dbReference type="GO" id="GO:0016491">
    <property type="term" value="F:oxidoreductase activity"/>
    <property type="evidence" value="ECO:0007669"/>
    <property type="project" value="InterPro"/>
</dbReference>
<dbReference type="InterPro" id="IPR036249">
    <property type="entry name" value="Thioredoxin-like_sf"/>
</dbReference>
<accession>A0A1Q9CNN9</accession>
<dbReference type="OrthoDB" id="47059at2759"/>
<dbReference type="SMART" id="SM01217">
    <property type="entry name" value="Fn3_like"/>
    <property type="match status" value="1"/>
</dbReference>
<evidence type="ECO:0000256" key="2">
    <source>
        <dbReference type="ARBA" id="ARBA00005336"/>
    </source>
</evidence>
<dbReference type="Pfam" id="PF00578">
    <property type="entry name" value="AhpC-TSA"/>
    <property type="match status" value="1"/>
</dbReference>
<dbReference type="Gene3D" id="3.40.30.10">
    <property type="entry name" value="Glutaredoxin"/>
    <property type="match status" value="1"/>
</dbReference>
<dbReference type="PANTHER" id="PTHR42715">
    <property type="entry name" value="BETA-GLUCOSIDASE"/>
    <property type="match status" value="1"/>
</dbReference>
<dbReference type="InterPro" id="IPR017853">
    <property type="entry name" value="GH"/>
</dbReference>
<evidence type="ECO:0000256" key="6">
    <source>
        <dbReference type="ARBA" id="ARBA00023295"/>
    </source>
</evidence>
<dbReference type="EC" id="3.2.1.21" evidence="3"/>
<proteinExistence type="inferred from homology"/>
<dbReference type="Pfam" id="PF14310">
    <property type="entry name" value="Fn3-like"/>
    <property type="match status" value="1"/>
</dbReference>
<dbReference type="PROSITE" id="PS00775">
    <property type="entry name" value="GLYCOSYL_HYDROL_F3"/>
    <property type="match status" value="1"/>
</dbReference>
<dbReference type="AlphaFoldDB" id="A0A1Q9CNN9"/>
<sequence>MADRPSKSHALWRLRTFLRHVDIASTLEAGLAGHHADAWAAADAVARDLLRQLTPDEIAGLIGGRGFWSNGGVPRLKLPALHMTDGPSGARGPLPGLASACVPCGAALGATWDLELCRKIGALLGQETKVKGAHILLGPTVNLQRHPLGGRNFECFSEDPQLSAALAAAYIEGVQEQGVACCVKHLVANDQEHRRSYISAEVSEKALREVYLVPFEAAVEAGCMAVMTGYNRVNGTFCSENRFLLQEILREEWGFRGCVMSDWTGTHSVWGSLEAGLDLEMPEAPGMFYKDRLSRLFHGDPDGLAEMTKPRALAVLRVMARLGLQPGSLPTPAPAVSPNSPELRELLAMAAAESVVLLKNGSGPSGGPLPLGRGPVAVLGPSSRRLTTQGGGSAAVEENPGSVNLVEALRRRLGEHAVHYGRGTDAATRLLPPPGPAELRAVEGEGLLKAEFVETSSWEHLPIPEDRPAAEAAIRALSFGFFTGVYYNQDPPSRKFRPRGPWAVRYRGELTSQHTGRHELSLAGTGRFRLLVRGQCLIDAVGDGESLEMGGFLGDLGAEQRAELELSAGQSVEVCVLWAPGPIRPSRLHLGFRQKPWASEAELQAEATELARRAEAAVVVLGSPGQDSEGRDQSFEVCGLELVRAVAAVQPRTIVCLNVGAAKQLPPDLLKAGAVLVCWLGGQEAAEGLARVLCGEGWGPSGRLPATWPYKLEDTAIGEGLKRYPGVGTQVFYSEGVLLGHRWFQSQGISPQFCFGHGLAYTSFEYSDAELRELRGPGPSASGASGASAFKPEAELELMVRIRNSGVRAGKEVLQVFAERRSGADATWRLLLGFTKVALYPGEVQVAAVKFLAREATRHWCERTRTWAVEPCCDVLIASSGEEQWRTALRIATPVQAFTDILQCLHRSELRRLLLPASTGLANMMLGPPATAEEPPKVKESKEVTLKIGDSFVARFPGGIPSDDFYIGGGGDMMGGTQSLNSPKVTYIKPGGIAYGQGVRVGDEVTGAYKADVNVLFSEGQLRRMDNVDKVLKKISASNEIKGAEASPGLIIEFRARGTVQPGEPAPDFKLPASTGGELSLKELLEGNEYLVMFFRPSSRFRGGGLDEVKYFNRAQKALAERGATVVGIQREPLKALQTQSKGLDLNFPLLCDVKGEVAKLYGAYIELEEQGPNTDRKTFIIGKDGFIKTAFVAVGYDADKFALQNHVADVVRVLGGDPKKTKEDIQPKKSSPSGVSFRGQKRQAPWGMLLCVEDCGRHAGHRIRRQEAQAVTSQDI</sequence>
<dbReference type="Gene3D" id="2.60.120.260">
    <property type="entry name" value="Galactose-binding domain-like"/>
    <property type="match status" value="1"/>
</dbReference>
<dbReference type="InterPro" id="IPR036881">
    <property type="entry name" value="Glyco_hydro_3_C_sf"/>
</dbReference>
<dbReference type="PRINTS" id="PR00133">
    <property type="entry name" value="GLHYDRLASE3"/>
</dbReference>
<dbReference type="GO" id="GO:0016209">
    <property type="term" value="F:antioxidant activity"/>
    <property type="evidence" value="ECO:0007669"/>
    <property type="project" value="InterPro"/>
</dbReference>
<dbReference type="Pfam" id="PF01915">
    <property type="entry name" value="Glyco_hydro_3_C"/>
    <property type="match status" value="1"/>
</dbReference>
<comment type="caution">
    <text evidence="11">The sequence shown here is derived from an EMBL/GenBank/DDBJ whole genome shotgun (WGS) entry which is preliminary data.</text>
</comment>
<dbReference type="GO" id="GO:0008422">
    <property type="term" value="F:beta-glucosidase activity"/>
    <property type="evidence" value="ECO:0007669"/>
    <property type="project" value="UniProtKB-EC"/>
</dbReference>
<evidence type="ECO:0000259" key="9">
    <source>
        <dbReference type="PROSITE" id="PS51352"/>
    </source>
</evidence>
<dbReference type="PROSITE" id="PS51820">
    <property type="entry name" value="PA14"/>
    <property type="match status" value="1"/>
</dbReference>
<dbReference type="InterPro" id="IPR001764">
    <property type="entry name" value="Glyco_hydro_3_N"/>
</dbReference>
<evidence type="ECO:0000256" key="7">
    <source>
        <dbReference type="RuleBase" id="RU361161"/>
    </source>
</evidence>
<evidence type="ECO:0000313" key="11">
    <source>
        <dbReference type="EMBL" id="OLP84534.1"/>
    </source>
</evidence>
<evidence type="ECO:0000256" key="1">
    <source>
        <dbReference type="ARBA" id="ARBA00000448"/>
    </source>
</evidence>
<dbReference type="Gene3D" id="3.20.20.300">
    <property type="entry name" value="Glycoside hydrolase, family 3, N-terminal domain"/>
    <property type="match status" value="1"/>
</dbReference>
<evidence type="ECO:0000313" key="12">
    <source>
        <dbReference type="Proteomes" id="UP000186817"/>
    </source>
</evidence>
<organism evidence="11 12">
    <name type="scientific">Symbiodinium microadriaticum</name>
    <name type="common">Dinoflagellate</name>
    <name type="synonym">Zooxanthella microadriatica</name>
    <dbReference type="NCBI Taxonomy" id="2951"/>
    <lineage>
        <taxon>Eukaryota</taxon>
        <taxon>Sar</taxon>
        <taxon>Alveolata</taxon>
        <taxon>Dinophyceae</taxon>
        <taxon>Suessiales</taxon>
        <taxon>Symbiodiniaceae</taxon>
        <taxon>Symbiodinium</taxon>
    </lineage>
</organism>
<feature type="compositionally biased region" description="Basic and acidic residues" evidence="8">
    <location>
        <begin position="1219"/>
        <end position="1228"/>
    </location>
</feature>
<dbReference type="InterPro" id="IPR019800">
    <property type="entry name" value="Glyco_hydro_3_AS"/>
</dbReference>
<comment type="similarity">
    <text evidence="2 7">Belongs to the glycosyl hydrolase 3 family.</text>
</comment>
<dbReference type="Pfam" id="PF00933">
    <property type="entry name" value="Glyco_hydro_3"/>
    <property type="match status" value="1"/>
</dbReference>
<feature type="domain" description="PA14" evidence="10">
    <location>
        <begin position="443"/>
        <end position="608"/>
    </location>
</feature>
<dbReference type="Gene3D" id="3.40.50.1700">
    <property type="entry name" value="Glycoside hydrolase family 3 C-terminal domain"/>
    <property type="match status" value="1"/>
</dbReference>
<dbReference type="InterPro" id="IPR000866">
    <property type="entry name" value="AhpC/TSA"/>
</dbReference>
<dbReference type="InterPro" id="IPR002772">
    <property type="entry name" value="Glyco_hydro_3_C"/>
</dbReference>
<dbReference type="InterPro" id="IPR013766">
    <property type="entry name" value="Thioredoxin_domain"/>
</dbReference>
<gene>
    <name evidence="11" type="primary">bglI</name>
    <name evidence="11" type="ORF">AK812_SmicGene34581</name>
</gene>
<keyword evidence="5" id="KW-0119">Carbohydrate metabolism</keyword>
<evidence type="ECO:0000256" key="8">
    <source>
        <dbReference type="SAM" id="MobiDB-lite"/>
    </source>
</evidence>
<evidence type="ECO:0000256" key="4">
    <source>
        <dbReference type="ARBA" id="ARBA00022801"/>
    </source>
</evidence>
<dbReference type="CDD" id="cd03017">
    <property type="entry name" value="PRX_BCP"/>
    <property type="match status" value="1"/>
</dbReference>
<dbReference type="PROSITE" id="PS51352">
    <property type="entry name" value="THIOREDOXIN_2"/>
    <property type="match status" value="1"/>
</dbReference>
<comment type="catalytic activity">
    <reaction evidence="1">
        <text>Hydrolysis of terminal, non-reducing beta-D-glucosyl residues with release of beta-D-glucose.</text>
        <dbReference type="EC" id="3.2.1.21"/>
    </reaction>
</comment>
<dbReference type="Proteomes" id="UP000186817">
    <property type="component" value="Unassembled WGS sequence"/>
</dbReference>
<name>A0A1Q9CNN9_SYMMI</name>
<keyword evidence="6 7" id="KW-0326">Glycosidase</keyword>
<dbReference type="InterPro" id="IPR037524">
    <property type="entry name" value="PA14/GLEYA"/>
</dbReference>
<dbReference type="SUPFAM" id="SSF51445">
    <property type="entry name" value="(Trans)glycosidases"/>
    <property type="match status" value="1"/>
</dbReference>
<dbReference type="GO" id="GO:0005975">
    <property type="term" value="P:carbohydrate metabolic process"/>
    <property type="evidence" value="ECO:0007669"/>
    <property type="project" value="InterPro"/>
</dbReference>
<dbReference type="Gene3D" id="2.60.40.10">
    <property type="entry name" value="Immunoglobulins"/>
    <property type="match status" value="1"/>
</dbReference>
<dbReference type="SUPFAM" id="SSF52833">
    <property type="entry name" value="Thioredoxin-like"/>
    <property type="match status" value="1"/>
</dbReference>
<dbReference type="OMA" id="GHNNDTE"/>
<dbReference type="SUPFAM" id="SSF52279">
    <property type="entry name" value="Beta-D-glucan exohydrolase, C-terminal domain"/>
    <property type="match status" value="1"/>
</dbReference>
<dbReference type="InterPro" id="IPR026891">
    <property type="entry name" value="Fn3-like"/>
</dbReference>
<dbReference type="InterPro" id="IPR036962">
    <property type="entry name" value="Glyco_hydro_3_N_sf"/>
</dbReference>
<keyword evidence="12" id="KW-1185">Reference proteome</keyword>
<dbReference type="InterPro" id="IPR013783">
    <property type="entry name" value="Ig-like_fold"/>
</dbReference>
<dbReference type="EMBL" id="LSRX01001034">
    <property type="protein sequence ID" value="OLP84534.1"/>
    <property type="molecule type" value="Genomic_DNA"/>
</dbReference>
<evidence type="ECO:0000259" key="10">
    <source>
        <dbReference type="PROSITE" id="PS51820"/>
    </source>
</evidence>
<protein>
    <recommendedName>
        <fullName evidence="3">beta-glucosidase</fullName>
        <ecNumber evidence="3">3.2.1.21</ecNumber>
    </recommendedName>
</protein>
<feature type="region of interest" description="Disordered" evidence="8">
    <location>
        <begin position="1219"/>
        <end position="1242"/>
    </location>
</feature>
<evidence type="ECO:0000256" key="5">
    <source>
        <dbReference type="ARBA" id="ARBA00023277"/>
    </source>
</evidence>
<feature type="domain" description="Thioredoxin" evidence="9">
    <location>
        <begin position="1060"/>
        <end position="1213"/>
    </location>
</feature>